<evidence type="ECO:0000256" key="3">
    <source>
        <dbReference type="ARBA" id="ARBA00022475"/>
    </source>
</evidence>
<keyword evidence="10" id="KW-1185">Reference proteome</keyword>
<dbReference type="Pfam" id="PF02386">
    <property type="entry name" value="TrkH"/>
    <property type="match status" value="1"/>
</dbReference>
<proteinExistence type="predicted"/>
<feature type="transmembrane region" description="Helical" evidence="8">
    <location>
        <begin position="36"/>
        <end position="54"/>
    </location>
</feature>
<evidence type="ECO:0008006" key="11">
    <source>
        <dbReference type="Google" id="ProtNLM"/>
    </source>
</evidence>
<dbReference type="Proteomes" id="UP000324996">
    <property type="component" value="Unassembled WGS sequence"/>
</dbReference>
<accession>A0A5A7N8Q7</accession>
<keyword evidence="7 8" id="KW-0472">Membrane</keyword>
<evidence type="ECO:0000256" key="5">
    <source>
        <dbReference type="ARBA" id="ARBA00022989"/>
    </source>
</evidence>
<dbReference type="GO" id="GO:0030001">
    <property type="term" value="P:metal ion transport"/>
    <property type="evidence" value="ECO:0007669"/>
    <property type="project" value="UniProtKB-ARBA"/>
</dbReference>
<evidence type="ECO:0000256" key="6">
    <source>
        <dbReference type="ARBA" id="ARBA00023065"/>
    </source>
</evidence>
<name>A0A5A7N8Q7_9PROT</name>
<evidence type="ECO:0000256" key="2">
    <source>
        <dbReference type="ARBA" id="ARBA00022448"/>
    </source>
</evidence>
<dbReference type="GO" id="GO:0005886">
    <property type="term" value="C:plasma membrane"/>
    <property type="evidence" value="ECO:0007669"/>
    <property type="project" value="UniProtKB-SubCell"/>
</dbReference>
<reference evidence="9 10" key="1">
    <citation type="submission" date="2019-09" db="EMBL/GenBank/DDBJ databases">
        <title>NBRP : Genome information of microbial organism related human and environment.</title>
        <authorList>
            <person name="Hattori M."/>
            <person name="Oshima K."/>
            <person name="Inaba H."/>
            <person name="Suda W."/>
            <person name="Sakamoto M."/>
            <person name="Iino T."/>
            <person name="Kitahara M."/>
            <person name="Oshida Y."/>
            <person name="Iida T."/>
            <person name="Kudo T."/>
            <person name="Itoh T."/>
            <person name="Ohkuma M."/>
        </authorList>
    </citation>
    <scope>NUCLEOTIDE SEQUENCE [LARGE SCALE GENOMIC DNA]</scope>
    <source>
        <strain evidence="9 10">Q-1</strain>
    </source>
</reference>
<evidence type="ECO:0000313" key="9">
    <source>
        <dbReference type="EMBL" id="GER03790.1"/>
    </source>
</evidence>
<keyword evidence="5 8" id="KW-1133">Transmembrane helix</keyword>
<evidence type="ECO:0000256" key="8">
    <source>
        <dbReference type="SAM" id="Phobius"/>
    </source>
</evidence>
<dbReference type="EMBL" id="BKCN01000006">
    <property type="protein sequence ID" value="GER03790.1"/>
    <property type="molecule type" value="Genomic_DNA"/>
</dbReference>
<comment type="caution">
    <text evidence="9">The sequence shown here is derived from an EMBL/GenBank/DDBJ whole genome shotgun (WGS) entry which is preliminary data.</text>
</comment>
<protein>
    <recommendedName>
        <fullName evidence="11">Potassium transporter TrkH</fullName>
    </recommendedName>
</protein>
<keyword evidence="6" id="KW-0406">Ion transport</keyword>
<evidence type="ECO:0000256" key="1">
    <source>
        <dbReference type="ARBA" id="ARBA00004651"/>
    </source>
</evidence>
<comment type="subcellular location">
    <subcellularLocation>
        <location evidence="1">Cell membrane</location>
        <topology evidence="1">Multi-pass membrane protein</topology>
    </subcellularLocation>
</comment>
<dbReference type="InterPro" id="IPR003445">
    <property type="entry name" value="Cat_transpt"/>
</dbReference>
<dbReference type="GO" id="GO:0008324">
    <property type="term" value="F:monoatomic cation transmembrane transporter activity"/>
    <property type="evidence" value="ECO:0007669"/>
    <property type="project" value="InterPro"/>
</dbReference>
<dbReference type="PANTHER" id="PTHR32024:SF3">
    <property type="entry name" value="TRK SYSTEM POTASSIUM UPTAKE PROTEIN"/>
    <property type="match status" value="1"/>
</dbReference>
<feature type="transmembrane region" description="Helical" evidence="8">
    <location>
        <begin position="66"/>
        <end position="84"/>
    </location>
</feature>
<dbReference type="PANTHER" id="PTHR32024">
    <property type="entry name" value="TRK SYSTEM POTASSIUM UPTAKE PROTEIN TRKG-RELATED"/>
    <property type="match status" value="1"/>
</dbReference>
<evidence type="ECO:0000256" key="7">
    <source>
        <dbReference type="ARBA" id="ARBA00023136"/>
    </source>
</evidence>
<feature type="transmembrane region" description="Helical" evidence="8">
    <location>
        <begin position="90"/>
        <end position="110"/>
    </location>
</feature>
<evidence type="ECO:0000313" key="10">
    <source>
        <dbReference type="Proteomes" id="UP000324996"/>
    </source>
</evidence>
<organism evidence="9 10">
    <name type="scientific">Iodidimonas nitroreducens</name>
    <dbReference type="NCBI Taxonomy" id="1236968"/>
    <lineage>
        <taxon>Bacteria</taxon>
        <taxon>Pseudomonadati</taxon>
        <taxon>Pseudomonadota</taxon>
        <taxon>Alphaproteobacteria</taxon>
        <taxon>Iodidimonadales</taxon>
        <taxon>Iodidimonadaceae</taxon>
        <taxon>Iodidimonas</taxon>
    </lineage>
</organism>
<keyword evidence="2" id="KW-0813">Transport</keyword>
<evidence type="ECO:0000256" key="4">
    <source>
        <dbReference type="ARBA" id="ARBA00022692"/>
    </source>
</evidence>
<keyword evidence="3" id="KW-1003">Cell membrane</keyword>
<sequence length="150" mass="16344">MQWGGPFSWLAGGIPFVAYIRFVRGQHGALFNDVQIKAFLFFLAFVSISLGIWLTSNGQAQSLEEGLRLAAFNVVSIVTTTGFATADYTLWGSLAVGLFFALTFVGGCTGSTSGGIKIYRHQILWTAVQAYVRQLISRIGWMCLIMAGCM</sequence>
<keyword evidence="4 8" id="KW-0812">Transmembrane</keyword>
<feature type="transmembrane region" description="Helical" evidence="8">
    <location>
        <begin position="7"/>
        <end position="24"/>
    </location>
</feature>
<dbReference type="AlphaFoldDB" id="A0A5A7N8Q7"/>
<gene>
    <name evidence="9" type="ORF">JCM17846_14720</name>
</gene>